<reference evidence="2 3" key="1">
    <citation type="journal article" date="2020" name="Nature">
        <title>Six reference-quality genomes reveal evolution of bat adaptations.</title>
        <authorList>
            <person name="Jebb D."/>
            <person name="Huang Z."/>
            <person name="Pippel M."/>
            <person name="Hughes G.M."/>
            <person name="Lavrichenko K."/>
            <person name="Devanna P."/>
            <person name="Winkler S."/>
            <person name="Jermiin L.S."/>
            <person name="Skirmuntt E.C."/>
            <person name="Katzourakis A."/>
            <person name="Burkitt-Gray L."/>
            <person name="Ray D.A."/>
            <person name="Sullivan K.A.M."/>
            <person name="Roscito J.G."/>
            <person name="Kirilenko B.M."/>
            <person name="Davalos L.M."/>
            <person name="Corthals A.P."/>
            <person name="Power M.L."/>
            <person name="Jones G."/>
            <person name="Ransome R.D."/>
            <person name="Dechmann D.K.N."/>
            <person name="Locatelli A.G."/>
            <person name="Puechmaille S.J."/>
            <person name="Fedrigo O."/>
            <person name="Jarvis E.D."/>
            <person name="Hiller M."/>
            <person name="Vernes S.C."/>
            <person name="Myers E.W."/>
            <person name="Teeling E.C."/>
        </authorList>
    </citation>
    <scope>NUCLEOTIDE SEQUENCE [LARGE SCALE GENOMIC DNA]</scope>
    <source>
        <strain evidence="2">MPipKuh1</strain>
        <tissue evidence="2">Flight muscle</tissue>
    </source>
</reference>
<dbReference type="Proteomes" id="UP000558488">
    <property type="component" value="Unassembled WGS sequence"/>
</dbReference>
<dbReference type="EMBL" id="JACAGB010000020">
    <property type="protein sequence ID" value="KAF6311939.1"/>
    <property type="molecule type" value="Genomic_DNA"/>
</dbReference>
<organism evidence="2 3">
    <name type="scientific">Pipistrellus kuhlii</name>
    <name type="common">Kuhl's pipistrelle</name>
    <dbReference type="NCBI Taxonomy" id="59472"/>
    <lineage>
        <taxon>Eukaryota</taxon>
        <taxon>Metazoa</taxon>
        <taxon>Chordata</taxon>
        <taxon>Craniata</taxon>
        <taxon>Vertebrata</taxon>
        <taxon>Euteleostomi</taxon>
        <taxon>Mammalia</taxon>
        <taxon>Eutheria</taxon>
        <taxon>Laurasiatheria</taxon>
        <taxon>Chiroptera</taxon>
        <taxon>Yangochiroptera</taxon>
        <taxon>Vespertilionidae</taxon>
        <taxon>Pipistrellus</taxon>
    </lineage>
</organism>
<dbReference type="AlphaFoldDB" id="A0A7J7UGD8"/>
<sequence>MANMVVKNGEGKSQKGRHQYKQQPSEWAKDETGFWILENSSTPRFSCFILDAAVPYALATLQAPHGERKGLRKKAKQWSVVTPISIMHRKAHISQGFEQGLQIGCGGSQMTSGPQFPPRGIEKLWLTLWGREGWLLPLRTCWRWILTPLKCTSPLLPAYDFGEFGDFQLQSKVP</sequence>
<evidence type="ECO:0000313" key="2">
    <source>
        <dbReference type="EMBL" id="KAF6311939.1"/>
    </source>
</evidence>
<accession>A0A7J7UGD8</accession>
<name>A0A7J7UGD8_PIPKU</name>
<evidence type="ECO:0000256" key="1">
    <source>
        <dbReference type="SAM" id="MobiDB-lite"/>
    </source>
</evidence>
<feature type="region of interest" description="Disordered" evidence="1">
    <location>
        <begin position="1"/>
        <end position="24"/>
    </location>
</feature>
<comment type="caution">
    <text evidence="2">The sequence shown here is derived from an EMBL/GenBank/DDBJ whole genome shotgun (WGS) entry which is preliminary data.</text>
</comment>
<evidence type="ECO:0000313" key="3">
    <source>
        <dbReference type="Proteomes" id="UP000558488"/>
    </source>
</evidence>
<keyword evidence="3" id="KW-1185">Reference proteome</keyword>
<proteinExistence type="predicted"/>
<protein>
    <submittedName>
        <fullName evidence="2">Uncharacterized protein</fullName>
    </submittedName>
</protein>
<gene>
    <name evidence="2" type="ORF">mPipKuh1_009123</name>
</gene>